<dbReference type="SMART" id="SM00184">
    <property type="entry name" value="RING"/>
    <property type="match status" value="1"/>
</dbReference>
<keyword evidence="2 4" id="KW-0863">Zinc-finger</keyword>
<protein>
    <recommendedName>
        <fullName evidence="5">RING-type domain-containing protein</fullName>
    </recommendedName>
</protein>
<reference evidence="6" key="1">
    <citation type="submission" date="2020-07" db="EMBL/GenBank/DDBJ databases">
        <authorList>
            <person name="Lin J."/>
        </authorList>
    </citation>
    <scope>NUCLEOTIDE SEQUENCE</scope>
</reference>
<dbReference type="SUPFAM" id="SSF57850">
    <property type="entry name" value="RING/U-box"/>
    <property type="match status" value="1"/>
</dbReference>
<dbReference type="EMBL" id="CAJEUB010000017">
    <property type="protein sequence ID" value="CAD1846453.1"/>
    <property type="molecule type" value="Genomic_DNA"/>
</dbReference>
<dbReference type="PROSITE" id="PS50089">
    <property type="entry name" value="ZF_RING_2"/>
    <property type="match status" value="1"/>
</dbReference>
<dbReference type="GO" id="GO:0005737">
    <property type="term" value="C:cytoplasm"/>
    <property type="evidence" value="ECO:0007669"/>
    <property type="project" value="TreeGrafter"/>
</dbReference>
<name>A0A6V7QTE8_ANACO</name>
<evidence type="ECO:0000259" key="5">
    <source>
        <dbReference type="PROSITE" id="PS50089"/>
    </source>
</evidence>
<evidence type="ECO:0000256" key="1">
    <source>
        <dbReference type="ARBA" id="ARBA00022723"/>
    </source>
</evidence>
<keyword evidence="1" id="KW-0479">Metal-binding</keyword>
<sequence length="211" mass="23879">MQFSASKSRLDQPWIVLKISWKGIENPERGKVYYHYDSTTIMTTIAKDVSCFIENLDGSMTEIFQKLNVAVPFLSRLPPDSRDKLQIERVLWKRVCKALRKCGSGGFMLCFAFTVPFGSVQYPFAIIKDARALEIDPLFSPINQHPRLTTVLPTDAAASLCCPICLDNLFGEESAVEWLPCAHCFHHGCINSWLKSNWTCPVCRLSIQIDT</sequence>
<dbReference type="Gene3D" id="3.30.40.10">
    <property type="entry name" value="Zinc/RING finger domain, C3HC4 (zinc finger)"/>
    <property type="match status" value="1"/>
</dbReference>
<proteinExistence type="predicted"/>
<keyword evidence="3" id="KW-0862">Zinc</keyword>
<evidence type="ECO:0000256" key="3">
    <source>
        <dbReference type="ARBA" id="ARBA00022833"/>
    </source>
</evidence>
<evidence type="ECO:0000313" key="6">
    <source>
        <dbReference type="EMBL" id="CAD1846453.1"/>
    </source>
</evidence>
<accession>A0A6V7QTE8</accession>
<dbReference type="PANTHER" id="PTHR15710:SF243">
    <property type="entry name" value="E3 UBIQUITIN-PROTEIN LIGASE PRAJA-2 ISOFORM X1"/>
    <property type="match status" value="1"/>
</dbReference>
<evidence type="ECO:0000256" key="2">
    <source>
        <dbReference type="ARBA" id="ARBA00022771"/>
    </source>
</evidence>
<feature type="domain" description="RING-type" evidence="5">
    <location>
        <begin position="162"/>
        <end position="204"/>
    </location>
</feature>
<organism evidence="6">
    <name type="scientific">Ananas comosus var. bracteatus</name>
    <name type="common">red pineapple</name>
    <dbReference type="NCBI Taxonomy" id="296719"/>
    <lineage>
        <taxon>Eukaryota</taxon>
        <taxon>Viridiplantae</taxon>
        <taxon>Streptophyta</taxon>
        <taxon>Embryophyta</taxon>
        <taxon>Tracheophyta</taxon>
        <taxon>Spermatophyta</taxon>
        <taxon>Magnoliopsida</taxon>
        <taxon>Liliopsida</taxon>
        <taxon>Poales</taxon>
        <taxon>Bromeliaceae</taxon>
        <taxon>Bromelioideae</taxon>
        <taxon>Ananas</taxon>
    </lineage>
</organism>
<evidence type="ECO:0000256" key="4">
    <source>
        <dbReference type="PROSITE-ProRule" id="PRU00175"/>
    </source>
</evidence>
<dbReference type="Pfam" id="PF13639">
    <property type="entry name" value="zf-RING_2"/>
    <property type="match status" value="1"/>
</dbReference>
<dbReference type="AlphaFoldDB" id="A0A6V7QTE8"/>
<dbReference type="GO" id="GO:0008270">
    <property type="term" value="F:zinc ion binding"/>
    <property type="evidence" value="ECO:0007669"/>
    <property type="project" value="UniProtKB-KW"/>
</dbReference>
<dbReference type="InterPro" id="IPR013083">
    <property type="entry name" value="Znf_RING/FYVE/PHD"/>
</dbReference>
<gene>
    <name evidence="6" type="ORF">CB5_LOCUS29664</name>
</gene>
<dbReference type="GO" id="GO:0061630">
    <property type="term" value="F:ubiquitin protein ligase activity"/>
    <property type="evidence" value="ECO:0007669"/>
    <property type="project" value="TreeGrafter"/>
</dbReference>
<dbReference type="GO" id="GO:0016567">
    <property type="term" value="P:protein ubiquitination"/>
    <property type="evidence" value="ECO:0007669"/>
    <property type="project" value="TreeGrafter"/>
</dbReference>
<dbReference type="InterPro" id="IPR001841">
    <property type="entry name" value="Znf_RING"/>
</dbReference>
<dbReference type="PANTHER" id="PTHR15710">
    <property type="entry name" value="E3 UBIQUITIN-PROTEIN LIGASE PRAJA"/>
    <property type="match status" value="1"/>
</dbReference>